<dbReference type="RefSeq" id="WP_331217719.1">
    <property type="nucleotide sequence ID" value="NZ_JAZGQK010000031.1"/>
</dbReference>
<dbReference type="Gene3D" id="3.10.450.50">
    <property type="match status" value="1"/>
</dbReference>
<gene>
    <name evidence="2" type="ORF">V1633_30295</name>
</gene>
<protein>
    <submittedName>
        <fullName evidence="2">Nuclear transport factor 2 family protein</fullName>
    </submittedName>
</protein>
<accession>A0ABU7S2X3</accession>
<evidence type="ECO:0000313" key="2">
    <source>
        <dbReference type="EMBL" id="MEE6262779.1"/>
    </source>
</evidence>
<dbReference type="Pfam" id="PF12680">
    <property type="entry name" value="SnoaL_2"/>
    <property type="match status" value="1"/>
</dbReference>
<reference evidence="2 3" key="1">
    <citation type="submission" date="2024-01" db="EMBL/GenBank/DDBJ databases">
        <title>Genome insights into Plantactinospora sonchi sp. nov.</title>
        <authorList>
            <person name="Wang L."/>
        </authorList>
    </citation>
    <scope>NUCLEOTIDE SEQUENCE [LARGE SCALE GENOMIC DNA]</scope>
    <source>
        <strain evidence="2 3">NEAU-QY2</strain>
    </source>
</reference>
<evidence type="ECO:0000259" key="1">
    <source>
        <dbReference type="Pfam" id="PF12680"/>
    </source>
</evidence>
<dbReference type="SUPFAM" id="SSF54427">
    <property type="entry name" value="NTF2-like"/>
    <property type="match status" value="1"/>
</dbReference>
<feature type="domain" description="SnoaL-like" evidence="1">
    <location>
        <begin position="68"/>
        <end position="175"/>
    </location>
</feature>
<dbReference type="Proteomes" id="UP001332243">
    <property type="component" value="Unassembled WGS sequence"/>
</dbReference>
<dbReference type="InterPro" id="IPR032710">
    <property type="entry name" value="NTF2-like_dom_sf"/>
</dbReference>
<sequence>MIVIAYDPDESGPRHRAIAPHRRVAAVVQGIGDASGLPTGSAHDSPAGCCDREGLNGMTKRSGIDAVHNFFARVWQAPQDYDAIDELVVEDFVLISGGKRIESRALFKEWVRSFSAVIDNLDFEVVESFENHDGSRVASVFCLTGNNNGVFGTAPDNAPFQMSGTAVWAVREDGMLLSNRVERNAFEVYQQLTGRPG</sequence>
<dbReference type="InterPro" id="IPR037401">
    <property type="entry name" value="SnoaL-like"/>
</dbReference>
<organism evidence="2 3">
    <name type="scientific">Plantactinospora sonchi</name>
    <dbReference type="NCBI Taxonomy" id="1544735"/>
    <lineage>
        <taxon>Bacteria</taxon>
        <taxon>Bacillati</taxon>
        <taxon>Actinomycetota</taxon>
        <taxon>Actinomycetes</taxon>
        <taxon>Micromonosporales</taxon>
        <taxon>Micromonosporaceae</taxon>
        <taxon>Plantactinospora</taxon>
    </lineage>
</organism>
<evidence type="ECO:0000313" key="3">
    <source>
        <dbReference type="Proteomes" id="UP001332243"/>
    </source>
</evidence>
<keyword evidence="3" id="KW-1185">Reference proteome</keyword>
<comment type="caution">
    <text evidence="2">The sequence shown here is derived from an EMBL/GenBank/DDBJ whole genome shotgun (WGS) entry which is preliminary data.</text>
</comment>
<proteinExistence type="predicted"/>
<dbReference type="EMBL" id="JAZGQK010000031">
    <property type="protein sequence ID" value="MEE6262779.1"/>
    <property type="molecule type" value="Genomic_DNA"/>
</dbReference>
<name>A0ABU7S2X3_9ACTN</name>